<feature type="region of interest" description="Disordered" evidence="2">
    <location>
        <begin position="289"/>
        <end position="310"/>
    </location>
</feature>
<accession>A0A3D8QWC2</accession>
<dbReference type="Proteomes" id="UP000256645">
    <property type="component" value="Unassembled WGS sequence"/>
</dbReference>
<protein>
    <submittedName>
        <fullName evidence="3">Uncharacterized protein</fullName>
    </submittedName>
</protein>
<feature type="region of interest" description="Disordered" evidence="2">
    <location>
        <begin position="545"/>
        <end position="584"/>
    </location>
</feature>
<reference evidence="3 4" key="1">
    <citation type="journal article" date="2018" name="IMA Fungus">
        <title>IMA Genome-F 9: Draft genome sequence of Annulohypoxylon stygium, Aspergillus mulundensis, Berkeleyomyces basicola (syn. Thielaviopsis basicola), Ceratocystis smalleyi, two Cercospora beticola strains, Coleophoma cylindrospora, Fusarium fracticaudum, Phialophora cf. hyalina, and Morchella septimelata.</title>
        <authorList>
            <person name="Wingfield B.D."/>
            <person name="Bills G.F."/>
            <person name="Dong Y."/>
            <person name="Huang W."/>
            <person name="Nel W.J."/>
            <person name="Swalarsk-Parry B.S."/>
            <person name="Vaghefi N."/>
            <person name="Wilken P.M."/>
            <person name="An Z."/>
            <person name="de Beer Z.W."/>
            <person name="De Vos L."/>
            <person name="Chen L."/>
            <person name="Duong T.A."/>
            <person name="Gao Y."/>
            <person name="Hammerbacher A."/>
            <person name="Kikkert J.R."/>
            <person name="Li Y."/>
            <person name="Li H."/>
            <person name="Li K."/>
            <person name="Li Q."/>
            <person name="Liu X."/>
            <person name="Ma X."/>
            <person name="Naidoo K."/>
            <person name="Pethybridge S.J."/>
            <person name="Sun J."/>
            <person name="Steenkamp E.T."/>
            <person name="van der Nest M.A."/>
            <person name="van Wyk S."/>
            <person name="Wingfield M.J."/>
            <person name="Xiong C."/>
            <person name="Yue Q."/>
            <person name="Zhang X."/>
        </authorList>
    </citation>
    <scope>NUCLEOTIDE SEQUENCE [LARGE SCALE GENOMIC DNA]</scope>
    <source>
        <strain evidence="3 4">BP6252</strain>
    </source>
</reference>
<feature type="compositionally biased region" description="Polar residues" evidence="2">
    <location>
        <begin position="111"/>
        <end position="127"/>
    </location>
</feature>
<keyword evidence="4" id="KW-1185">Reference proteome</keyword>
<feature type="compositionally biased region" description="Polar residues" evidence="2">
    <location>
        <begin position="28"/>
        <end position="37"/>
    </location>
</feature>
<evidence type="ECO:0000256" key="1">
    <source>
        <dbReference type="SAM" id="Coils"/>
    </source>
</evidence>
<evidence type="ECO:0000256" key="2">
    <source>
        <dbReference type="SAM" id="MobiDB-lite"/>
    </source>
</evidence>
<keyword evidence="1" id="KW-0175">Coiled coil</keyword>
<feature type="region of interest" description="Disordered" evidence="2">
    <location>
        <begin position="663"/>
        <end position="704"/>
    </location>
</feature>
<name>A0A3D8QWC2_9HELO</name>
<dbReference type="OrthoDB" id="10314875at2759"/>
<dbReference type="AlphaFoldDB" id="A0A3D8QWC2"/>
<feature type="compositionally biased region" description="Polar residues" evidence="2">
    <location>
        <begin position="666"/>
        <end position="680"/>
    </location>
</feature>
<feature type="compositionally biased region" description="Basic residues" evidence="2">
    <location>
        <begin position="572"/>
        <end position="581"/>
    </location>
</feature>
<comment type="caution">
    <text evidence="3">The sequence shown here is derived from an EMBL/GenBank/DDBJ whole genome shotgun (WGS) entry which is preliminary data.</text>
</comment>
<proteinExistence type="predicted"/>
<feature type="compositionally biased region" description="Polar residues" evidence="2">
    <location>
        <begin position="165"/>
        <end position="176"/>
    </location>
</feature>
<evidence type="ECO:0000313" key="4">
    <source>
        <dbReference type="Proteomes" id="UP000256645"/>
    </source>
</evidence>
<evidence type="ECO:0000313" key="3">
    <source>
        <dbReference type="EMBL" id="RDW66075.1"/>
    </source>
</evidence>
<sequence length="904" mass="101664">MPRRNALNPSSSSLSSTARHQPDERDAGSSSESTSVPNRAHVRAQSENKATGRPSKTQPSRSSSPSVSPLPISRPTKKRLISKAELRFLERSRLDSNTKDHVESRGRVSARKSSVSEPSACSISPSRNPRKSRGHLSRQSLSPEMSSIPRQPTSNSRRGPHSRTRSPSQSENSTSRKGSRSALARELAGVNTFNENYPVCKEPLPEKRKTRNNNPINFLRPEMAVLIDITDDSEEGLSTAGAEPCTRTKRKASEIARNRWLEASDGNSIETENDEGKLDVQYCVYSTYDSSDLDTDEPPNKRSRKLNKHDDKDLLIGHHIDDEKLPGRSPICNTERKLTKAVFARYYPNGQVVTRAYSGDVEAEVYQRWQSLFSVENKGLVQPDKIKYDALVFGRGPDMQSQSLDEQTKRIQEVLDDKKGRCIGNHKAHADLPVFAGYYDSSEQGRGSLSTRIYRDDITKEMQDENPDLIRDYNKGMIILDQIQLSPCLRVDENEDLQTLSDAEKQQRISDYIALPPGVPPSQQDAAEISYSTAATGEEIVVNRSGKPDEVDGKPDISDHHDKIPRDQHNQGKQHHMRKVHVGSWSRDSRIPVHAYMHADEKIIFRCYENQFPREIWGAYHDFNKLKEQVTMDTIVFKKDFSHATTKGTKELIRLALRKLGERIGDSNSSPSPKPSVTTESRYDVACEGADEEEDVGKEEQHDKVWSELDRTDQLHSVRKTLLDSSPQAITGVVDAIHHYERATKAHVNNLESIIQRKDGEIANQNTKIEQCNSTIVELQAKIDHLEQGKHWGKSGTVRHGNETYQLNRTGSLAGMYTKESTIRVDGQKYNEWRVMSPAPQIDIGPASTYRILQNGIPFRRIAAGPNEGKLIEQFVDTRGVSLIDGSFVILTRIRERADERGVA</sequence>
<feature type="region of interest" description="Disordered" evidence="2">
    <location>
        <begin position="1"/>
        <end position="183"/>
    </location>
</feature>
<feature type="compositionally biased region" description="Polar residues" evidence="2">
    <location>
        <begin position="137"/>
        <end position="157"/>
    </location>
</feature>
<feature type="coiled-coil region" evidence="1">
    <location>
        <begin position="762"/>
        <end position="789"/>
    </location>
</feature>
<dbReference type="EMBL" id="PDLM01000011">
    <property type="protein sequence ID" value="RDW66075.1"/>
    <property type="molecule type" value="Genomic_DNA"/>
</dbReference>
<organism evidence="3 4">
    <name type="scientific">Coleophoma cylindrospora</name>
    <dbReference type="NCBI Taxonomy" id="1849047"/>
    <lineage>
        <taxon>Eukaryota</taxon>
        <taxon>Fungi</taxon>
        <taxon>Dikarya</taxon>
        <taxon>Ascomycota</taxon>
        <taxon>Pezizomycotina</taxon>
        <taxon>Leotiomycetes</taxon>
        <taxon>Helotiales</taxon>
        <taxon>Dermateaceae</taxon>
        <taxon>Coleophoma</taxon>
    </lineage>
</organism>
<gene>
    <name evidence="3" type="ORF">BP6252_09710</name>
</gene>
<feature type="compositionally biased region" description="Low complexity" evidence="2">
    <location>
        <begin position="53"/>
        <end position="74"/>
    </location>
</feature>
<feature type="compositionally biased region" description="Basic and acidic residues" evidence="2">
    <location>
        <begin position="82"/>
        <end position="106"/>
    </location>
</feature>
<feature type="compositionally biased region" description="Basic and acidic residues" evidence="2">
    <location>
        <begin position="546"/>
        <end position="570"/>
    </location>
</feature>